<dbReference type="PANTHER" id="PTHR13191:SF0">
    <property type="entry name" value="RIBOSOMAL RNA-PROCESSING PROTEIN 7 HOMOLOG A-RELATED"/>
    <property type="match status" value="1"/>
</dbReference>
<organism evidence="6 7">
    <name type="scientific">Henosepilachna vigintioctopunctata</name>
    <dbReference type="NCBI Taxonomy" id="420089"/>
    <lineage>
        <taxon>Eukaryota</taxon>
        <taxon>Metazoa</taxon>
        <taxon>Ecdysozoa</taxon>
        <taxon>Arthropoda</taxon>
        <taxon>Hexapoda</taxon>
        <taxon>Insecta</taxon>
        <taxon>Pterygota</taxon>
        <taxon>Neoptera</taxon>
        <taxon>Endopterygota</taxon>
        <taxon>Coleoptera</taxon>
        <taxon>Polyphaga</taxon>
        <taxon>Cucujiformia</taxon>
        <taxon>Coccinelloidea</taxon>
        <taxon>Coccinellidae</taxon>
        <taxon>Epilachninae</taxon>
        <taxon>Epilachnini</taxon>
        <taxon>Henosepilachna</taxon>
    </lineage>
</organism>
<dbReference type="EMBL" id="JARQZJ010000038">
    <property type="protein sequence ID" value="KAK9876749.1"/>
    <property type="molecule type" value="Genomic_DNA"/>
</dbReference>
<dbReference type="Proteomes" id="UP001431783">
    <property type="component" value="Unassembled WGS sequence"/>
</dbReference>
<dbReference type="Gene3D" id="6.10.250.1770">
    <property type="match status" value="1"/>
</dbReference>
<dbReference type="SUPFAM" id="SSF54928">
    <property type="entry name" value="RNA-binding domain, RBD"/>
    <property type="match status" value="1"/>
</dbReference>
<reference evidence="6 7" key="1">
    <citation type="submission" date="2023-03" db="EMBL/GenBank/DDBJ databases">
        <title>Genome insight into feeding habits of ladybird beetles.</title>
        <authorList>
            <person name="Li H.-S."/>
            <person name="Huang Y.-H."/>
            <person name="Pang H."/>
        </authorList>
    </citation>
    <scope>NUCLEOTIDE SEQUENCE [LARGE SCALE GENOMIC DNA]</scope>
    <source>
        <strain evidence="6">SYSU_2023b</strain>
        <tissue evidence="6">Whole body</tissue>
    </source>
</reference>
<accession>A0AAW1UBV7</accession>
<comment type="similarity">
    <text evidence="1">Belongs to the RRP7 family.</text>
</comment>
<dbReference type="AlphaFoldDB" id="A0AAW1UBV7"/>
<evidence type="ECO:0000313" key="7">
    <source>
        <dbReference type="Proteomes" id="UP001431783"/>
    </source>
</evidence>
<evidence type="ECO:0000256" key="3">
    <source>
        <dbReference type="PROSITE-ProRule" id="PRU00176"/>
    </source>
</evidence>
<feature type="domain" description="RRM" evidence="5">
    <location>
        <begin position="43"/>
        <end position="133"/>
    </location>
</feature>
<dbReference type="Pfam" id="PF00076">
    <property type="entry name" value="RRM_1"/>
    <property type="match status" value="1"/>
</dbReference>
<evidence type="ECO:0000256" key="2">
    <source>
        <dbReference type="ARBA" id="ARBA00022884"/>
    </source>
</evidence>
<dbReference type="PROSITE" id="PS50102">
    <property type="entry name" value="RRM"/>
    <property type="match status" value="1"/>
</dbReference>
<gene>
    <name evidence="6" type="ORF">WA026_014987</name>
</gene>
<dbReference type="InterPro" id="IPR012677">
    <property type="entry name" value="Nucleotide-bd_a/b_plait_sf"/>
</dbReference>
<name>A0AAW1UBV7_9CUCU</name>
<dbReference type="GO" id="GO:0000028">
    <property type="term" value="P:ribosomal small subunit assembly"/>
    <property type="evidence" value="ECO:0007669"/>
    <property type="project" value="TreeGrafter"/>
</dbReference>
<keyword evidence="4" id="KW-0175">Coiled coil</keyword>
<protein>
    <recommendedName>
        <fullName evidence="5">RRM domain-containing protein</fullName>
    </recommendedName>
</protein>
<dbReference type="Gene3D" id="3.30.70.330">
    <property type="match status" value="1"/>
</dbReference>
<evidence type="ECO:0000259" key="5">
    <source>
        <dbReference type="PROSITE" id="PS50102"/>
    </source>
</evidence>
<evidence type="ECO:0000313" key="6">
    <source>
        <dbReference type="EMBL" id="KAK9876749.1"/>
    </source>
</evidence>
<dbReference type="GO" id="GO:0034456">
    <property type="term" value="C:UTP-C complex"/>
    <property type="evidence" value="ECO:0007669"/>
    <property type="project" value="TreeGrafter"/>
</dbReference>
<proteinExistence type="inferred from homology"/>
<comment type="caution">
    <text evidence="6">The sequence shown here is derived from an EMBL/GenBank/DDBJ whole genome shotgun (WGS) entry which is preliminary data.</text>
</comment>
<evidence type="ECO:0000256" key="4">
    <source>
        <dbReference type="SAM" id="Coils"/>
    </source>
</evidence>
<dbReference type="GO" id="GO:0032545">
    <property type="term" value="C:CURI complex"/>
    <property type="evidence" value="ECO:0007669"/>
    <property type="project" value="TreeGrafter"/>
</dbReference>
<dbReference type="Pfam" id="PF12923">
    <property type="entry name" value="RRP7"/>
    <property type="match status" value="1"/>
</dbReference>
<dbReference type="InterPro" id="IPR000504">
    <property type="entry name" value="RRM_dom"/>
</dbReference>
<dbReference type="PANTHER" id="PTHR13191">
    <property type="entry name" value="RIBOSOMAL RNA PROCESSING PROTEIN 7-RELATED"/>
    <property type="match status" value="1"/>
</dbReference>
<dbReference type="GO" id="GO:0006364">
    <property type="term" value="P:rRNA processing"/>
    <property type="evidence" value="ECO:0007669"/>
    <property type="project" value="TreeGrafter"/>
</dbReference>
<keyword evidence="2 3" id="KW-0694">RNA-binding</keyword>
<dbReference type="GO" id="GO:0003723">
    <property type="term" value="F:RNA binding"/>
    <property type="evidence" value="ECO:0007669"/>
    <property type="project" value="UniProtKB-UniRule"/>
</dbReference>
<dbReference type="InterPro" id="IPR024326">
    <property type="entry name" value="RRP7_C"/>
</dbReference>
<feature type="coiled-coil region" evidence="4">
    <location>
        <begin position="193"/>
        <end position="249"/>
    </location>
</feature>
<keyword evidence="7" id="KW-1185">Reference proteome</keyword>
<dbReference type="InterPro" id="IPR040446">
    <property type="entry name" value="RRP7"/>
</dbReference>
<evidence type="ECO:0000256" key="1">
    <source>
        <dbReference type="ARBA" id="ARBA00006110"/>
    </source>
</evidence>
<sequence>MASKKVLDFKVIHFKFSSEDDPYEIFIKEHTSRNYEDDKPMGRTLFVVNIPPYVDEQNLSKLFAQIGSVVSVKLQRGIPSNDDKLQQEIISNGFRSGYVVYKKRESLVRIMNISTLKPLVDLNNDIEVGFLKYAKQYNNSVYNHDELSERAKRAIEIFDNREKEKLNEEKEQVDDEGWTVVTKKGRNPGLAFKESVENKLNEKQQKKMKKKTLRNFYPFQIKESKREHLANLRQQHEEAKRKIAEMRKNRTFRPY</sequence>
<dbReference type="InterPro" id="IPR035979">
    <property type="entry name" value="RBD_domain_sf"/>
</dbReference>